<dbReference type="PANTHER" id="PTHR13309">
    <property type="entry name" value="NUCLEAR FRAGILE X MENTAL RETARDATION PROTEIN INTERACTING PROTEIN 1"/>
    <property type="match status" value="1"/>
</dbReference>
<dbReference type="GO" id="GO:0003723">
    <property type="term" value="F:RNA binding"/>
    <property type="evidence" value="ECO:0007669"/>
    <property type="project" value="InterPro"/>
</dbReference>
<keyword evidence="8" id="KW-1185">Reference proteome</keyword>
<dbReference type="InParanoid" id="B7FY16"/>
<reference evidence="7 8" key="1">
    <citation type="journal article" date="2008" name="Nature">
        <title>The Phaeodactylum genome reveals the evolutionary history of diatom genomes.</title>
        <authorList>
            <person name="Bowler C."/>
            <person name="Allen A.E."/>
            <person name="Badger J.H."/>
            <person name="Grimwood J."/>
            <person name="Jabbari K."/>
            <person name="Kuo A."/>
            <person name="Maheswari U."/>
            <person name="Martens C."/>
            <person name="Maumus F."/>
            <person name="Otillar R.P."/>
            <person name="Rayko E."/>
            <person name="Salamov A."/>
            <person name="Vandepoele K."/>
            <person name="Beszteri B."/>
            <person name="Gruber A."/>
            <person name="Heijde M."/>
            <person name="Katinka M."/>
            <person name="Mock T."/>
            <person name="Valentin K."/>
            <person name="Verret F."/>
            <person name="Berges J.A."/>
            <person name="Brownlee C."/>
            <person name="Cadoret J.P."/>
            <person name="Chiovitti A."/>
            <person name="Choi C.J."/>
            <person name="Coesel S."/>
            <person name="De Martino A."/>
            <person name="Detter J.C."/>
            <person name="Durkin C."/>
            <person name="Falciatore A."/>
            <person name="Fournet J."/>
            <person name="Haruta M."/>
            <person name="Huysman M.J."/>
            <person name="Jenkins B.D."/>
            <person name="Jiroutova K."/>
            <person name="Jorgensen R.E."/>
            <person name="Joubert Y."/>
            <person name="Kaplan A."/>
            <person name="Kroger N."/>
            <person name="Kroth P.G."/>
            <person name="La Roche J."/>
            <person name="Lindquist E."/>
            <person name="Lommer M."/>
            <person name="Martin-Jezequel V."/>
            <person name="Lopez P.J."/>
            <person name="Lucas S."/>
            <person name="Mangogna M."/>
            <person name="McGinnis K."/>
            <person name="Medlin L.K."/>
            <person name="Montsant A."/>
            <person name="Oudot-Le Secq M.P."/>
            <person name="Napoli C."/>
            <person name="Obornik M."/>
            <person name="Parker M.S."/>
            <person name="Petit J.L."/>
            <person name="Porcel B.M."/>
            <person name="Poulsen N."/>
            <person name="Robison M."/>
            <person name="Rychlewski L."/>
            <person name="Rynearson T.A."/>
            <person name="Schmutz J."/>
            <person name="Shapiro H."/>
            <person name="Siaut M."/>
            <person name="Stanley M."/>
            <person name="Sussman M.R."/>
            <person name="Taylor A.R."/>
            <person name="Vardi A."/>
            <person name="von Dassow P."/>
            <person name="Vyverman W."/>
            <person name="Willis A."/>
            <person name="Wyrwicz L.S."/>
            <person name="Rokhsar D.S."/>
            <person name="Weissenbach J."/>
            <person name="Armbrust E.V."/>
            <person name="Green B.R."/>
            <person name="Van de Peer Y."/>
            <person name="Grigoriev I.V."/>
        </authorList>
    </citation>
    <scope>NUCLEOTIDE SEQUENCE [LARGE SCALE GENOMIC DNA]</scope>
    <source>
        <strain evidence="7 8">CCAP 1055/1</strain>
    </source>
</reference>
<dbReference type="Proteomes" id="UP000000759">
    <property type="component" value="Chromosome 7"/>
</dbReference>
<dbReference type="GeneID" id="7200732"/>
<proteinExistence type="predicted"/>
<feature type="compositionally biased region" description="Low complexity" evidence="5">
    <location>
        <begin position="227"/>
        <end position="239"/>
    </location>
</feature>
<feature type="zinc finger region" description="C3H1-type" evidence="4">
    <location>
        <begin position="282"/>
        <end position="310"/>
    </location>
</feature>
<evidence type="ECO:0000256" key="3">
    <source>
        <dbReference type="ARBA" id="ARBA00022833"/>
    </source>
</evidence>
<feature type="compositionally biased region" description="Basic and acidic residues" evidence="5">
    <location>
        <begin position="67"/>
        <end position="78"/>
    </location>
</feature>
<dbReference type="PROSITE" id="PS00028">
    <property type="entry name" value="ZINC_FINGER_C2H2_1"/>
    <property type="match status" value="1"/>
</dbReference>
<dbReference type="EMBL" id="CM000610">
    <property type="protein sequence ID" value="EEC48843.1"/>
    <property type="molecule type" value="Genomic_DNA"/>
</dbReference>
<dbReference type="InterPro" id="IPR039136">
    <property type="entry name" value="NUFIP1-like"/>
</dbReference>
<dbReference type="PaxDb" id="2850-Phatr45542"/>
<dbReference type="InterPro" id="IPR036855">
    <property type="entry name" value="Znf_CCCH_sf"/>
</dbReference>
<dbReference type="InterPro" id="IPR013087">
    <property type="entry name" value="Znf_C2H2_type"/>
</dbReference>
<reference evidence="8" key="2">
    <citation type="submission" date="2008-08" db="EMBL/GenBank/DDBJ databases">
        <authorList>
            <consortium name="Diatom Consortium"/>
            <person name="Grigoriev I."/>
            <person name="Grimwood J."/>
            <person name="Kuo A."/>
            <person name="Otillar R.P."/>
            <person name="Salamov A."/>
            <person name="Detter J.C."/>
            <person name="Lindquist E."/>
            <person name="Shapiro H."/>
            <person name="Lucas S."/>
            <person name="Glavina del Rio T."/>
            <person name="Pitluck S."/>
            <person name="Rokhsar D."/>
            <person name="Bowler C."/>
        </authorList>
    </citation>
    <scope>GENOME REANNOTATION</scope>
    <source>
        <strain evidence="8">CCAP 1055/1</strain>
    </source>
</reference>
<evidence type="ECO:0000313" key="7">
    <source>
        <dbReference type="EMBL" id="EEC48843.1"/>
    </source>
</evidence>
<dbReference type="KEGG" id="pti:PHATRDRAFT_45542"/>
<dbReference type="InterPro" id="IPR000571">
    <property type="entry name" value="Znf_CCCH"/>
</dbReference>
<dbReference type="AlphaFoldDB" id="B7FY16"/>
<dbReference type="eggNOG" id="ENOG502R9D8">
    <property type="taxonomic scope" value="Eukaryota"/>
</dbReference>
<accession>B7FY16</accession>
<name>B7FY16_PHATC</name>
<feature type="compositionally biased region" description="Pro residues" evidence="5">
    <location>
        <begin position="27"/>
        <end position="36"/>
    </location>
</feature>
<evidence type="ECO:0000256" key="2">
    <source>
        <dbReference type="ARBA" id="ARBA00022771"/>
    </source>
</evidence>
<dbReference type="GO" id="GO:0000492">
    <property type="term" value="P:box C/D snoRNP assembly"/>
    <property type="evidence" value="ECO:0007669"/>
    <property type="project" value="TreeGrafter"/>
</dbReference>
<keyword evidence="1 4" id="KW-0479">Metal-binding</keyword>
<dbReference type="SUPFAM" id="SSF90229">
    <property type="entry name" value="CCCH zinc finger"/>
    <property type="match status" value="1"/>
</dbReference>
<dbReference type="GO" id="GO:0008270">
    <property type="term" value="F:zinc ion binding"/>
    <property type="evidence" value="ECO:0007669"/>
    <property type="project" value="UniProtKB-KW"/>
</dbReference>
<dbReference type="Pfam" id="PF10453">
    <property type="entry name" value="NUFIP1"/>
    <property type="match status" value="1"/>
</dbReference>
<feature type="compositionally biased region" description="Low complexity" evidence="5">
    <location>
        <begin position="10"/>
        <end position="23"/>
    </location>
</feature>
<organism evidence="7 8">
    <name type="scientific">Phaeodactylum tricornutum (strain CCAP 1055/1)</name>
    <dbReference type="NCBI Taxonomy" id="556484"/>
    <lineage>
        <taxon>Eukaryota</taxon>
        <taxon>Sar</taxon>
        <taxon>Stramenopiles</taxon>
        <taxon>Ochrophyta</taxon>
        <taxon>Bacillariophyta</taxon>
        <taxon>Bacillariophyceae</taxon>
        <taxon>Bacillariophycidae</taxon>
        <taxon>Naviculales</taxon>
        <taxon>Phaeodactylaceae</taxon>
        <taxon>Phaeodactylum</taxon>
    </lineage>
</organism>
<feature type="region of interest" description="Disordered" evidence="5">
    <location>
        <begin position="1"/>
        <end position="42"/>
    </location>
</feature>
<evidence type="ECO:0000259" key="6">
    <source>
        <dbReference type="PROSITE" id="PS50103"/>
    </source>
</evidence>
<dbReference type="Gene3D" id="4.10.1000.10">
    <property type="entry name" value="Zinc finger, CCCH-type"/>
    <property type="match status" value="1"/>
</dbReference>
<evidence type="ECO:0000256" key="5">
    <source>
        <dbReference type="SAM" id="MobiDB-lite"/>
    </source>
</evidence>
<sequence length="363" mass="40659">MPDHNRKRPTGFFSQQGTSGSSSYKGLPPPPPPPIPGTFHSEQSYFYNYNNVPQLNGLNHLPSKNLSDLHSHYQDHRSPNPAFHSLEHHSQSTIHRKRPRDDTEKPQWKCSPCKLILESEGALQAHKESHISCTACNFEGAPKVVKGHFQACHGKFSGAGFKQVTIAVPGCPIQRFKICVGNRPEDVQRWIAERKKRFPRRLPCPAEDVFDSRELAQSTSMKGGLGSLLEGYGSSSSEEGAVDESPPGAANAVQSETVEGEIVENESAKLELRHAGNELWDLRKQRPCHHFQRNGRCRNGRQCPYSHDVAVRGRSLKKSKESKNLLEKLLTNDVKREATLTLQILEYLVDTSFLSKPDRKNVS</sequence>
<dbReference type="Pfam" id="PF00642">
    <property type="entry name" value="zf-CCCH"/>
    <property type="match status" value="1"/>
</dbReference>
<feature type="region of interest" description="Disordered" evidence="5">
    <location>
        <begin position="226"/>
        <end position="254"/>
    </location>
</feature>
<gene>
    <name evidence="7" type="ORF">PHATRDRAFT_45542</name>
</gene>
<dbReference type="GO" id="GO:0005634">
    <property type="term" value="C:nucleus"/>
    <property type="evidence" value="ECO:0007669"/>
    <property type="project" value="TreeGrafter"/>
</dbReference>
<evidence type="ECO:0000256" key="4">
    <source>
        <dbReference type="PROSITE-ProRule" id="PRU00723"/>
    </source>
</evidence>
<protein>
    <recommendedName>
        <fullName evidence="6">C3H1-type domain-containing protein</fullName>
    </recommendedName>
</protein>
<evidence type="ECO:0000313" key="8">
    <source>
        <dbReference type="Proteomes" id="UP000000759"/>
    </source>
</evidence>
<dbReference type="PROSITE" id="PS50103">
    <property type="entry name" value="ZF_C3H1"/>
    <property type="match status" value="1"/>
</dbReference>
<feature type="domain" description="C3H1-type" evidence="6">
    <location>
        <begin position="282"/>
        <end position="310"/>
    </location>
</feature>
<dbReference type="RefSeq" id="XP_002179857.1">
    <property type="nucleotide sequence ID" value="XM_002179821.1"/>
</dbReference>
<dbReference type="PANTHER" id="PTHR13309:SF0">
    <property type="entry name" value="FMR1-INTERACTING PROTEIN NUFIP1"/>
    <property type="match status" value="1"/>
</dbReference>
<dbReference type="SMART" id="SM00356">
    <property type="entry name" value="ZnF_C3H1"/>
    <property type="match status" value="1"/>
</dbReference>
<keyword evidence="3 4" id="KW-0862">Zinc</keyword>
<feature type="region of interest" description="Disordered" evidence="5">
    <location>
        <begin position="66"/>
        <end position="107"/>
    </location>
</feature>
<dbReference type="OrthoDB" id="273070at2759"/>
<dbReference type="STRING" id="556484.B7FY16"/>
<evidence type="ECO:0000256" key="1">
    <source>
        <dbReference type="ARBA" id="ARBA00022723"/>
    </source>
</evidence>
<dbReference type="InterPro" id="IPR019496">
    <property type="entry name" value="NUFIP1_cons_dom"/>
</dbReference>
<keyword evidence="2 4" id="KW-0863">Zinc-finger</keyword>